<dbReference type="HOGENOM" id="CLU_2332165_0_0_0"/>
<dbReference type="InParanoid" id="Q022U2"/>
<organism evidence="1">
    <name type="scientific">Solibacter usitatus (strain Ellin6076)</name>
    <dbReference type="NCBI Taxonomy" id="234267"/>
    <lineage>
        <taxon>Bacteria</taxon>
        <taxon>Pseudomonadati</taxon>
        <taxon>Acidobacteriota</taxon>
        <taxon>Terriglobia</taxon>
        <taxon>Bryobacterales</taxon>
        <taxon>Solibacteraceae</taxon>
        <taxon>Candidatus Solibacter</taxon>
    </lineage>
</organism>
<dbReference type="KEGG" id="sus:Acid_3025"/>
<accession>Q022U2</accession>
<evidence type="ECO:0000313" key="1">
    <source>
        <dbReference type="EMBL" id="ABJ84008.1"/>
    </source>
</evidence>
<sequence>MIDITWERAIRPLLMQRYPRTTAAQLTRAYSFAYGGCLIQDIGYYPFGKRFFSDLTHYVPTGDFVLALLRDAPSVDEFAFALARFPTGWGTQSVIRTR</sequence>
<reference evidence="1" key="1">
    <citation type="submission" date="2006-10" db="EMBL/GenBank/DDBJ databases">
        <title>Complete sequence of Solibacter usitatus Ellin6076.</title>
        <authorList>
            <consortium name="US DOE Joint Genome Institute"/>
            <person name="Copeland A."/>
            <person name="Lucas S."/>
            <person name="Lapidus A."/>
            <person name="Barry K."/>
            <person name="Detter J.C."/>
            <person name="Glavina del Rio T."/>
            <person name="Hammon N."/>
            <person name="Israni S."/>
            <person name="Dalin E."/>
            <person name="Tice H."/>
            <person name="Pitluck S."/>
            <person name="Thompson L.S."/>
            <person name="Brettin T."/>
            <person name="Bruce D."/>
            <person name="Han C."/>
            <person name="Tapia R."/>
            <person name="Gilna P."/>
            <person name="Schmutz J."/>
            <person name="Larimer F."/>
            <person name="Land M."/>
            <person name="Hauser L."/>
            <person name="Kyrpides N."/>
            <person name="Mikhailova N."/>
            <person name="Janssen P.H."/>
            <person name="Kuske C.R."/>
            <person name="Richardson P."/>
        </authorList>
    </citation>
    <scope>NUCLEOTIDE SEQUENCE</scope>
    <source>
        <strain evidence="1">Ellin6076</strain>
    </source>
</reference>
<gene>
    <name evidence="1" type="ordered locus">Acid_3025</name>
</gene>
<proteinExistence type="predicted"/>
<dbReference type="STRING" id="234267.Acid_3025"/>
<dbReference type="AlphaFoldDB" id="Q022U2"/>
<name>Q022U2_SOLUE</name>
<dbReference type="EMBL" id="CP000473">
    <property type="protein sequence ID" value="ABJ84008.1"/>
    <property type="molecule type" value="Genomic_DNA"/>
</dbReference>
<protein>
    <submittedName>
        <fullName evidence="1">Uncharacterized protein</fullName>
    </submittedName>
</protein>